<evidence type="ECO:0000256" key="3">
    <source>
        <dbReference type="ARBA" id="ARBA00022553"/>
    </source>
</evidence>
<dbReference type="PROSITE" id="PS01124">
    <property type="entry name" value="HTH_ARAC_FAMILY_2"/>
    <property type="match status" value="1"/>
</dbReference>
<dbReference type="EMBL" id="JBHSNC010000010">
    <property type="protein sequence ID" value="MFC5528668.1"/>
    <property type="molecule type" value="Genomic_DNA"/>
</dbReference>
<protein>
    <submittedName>
        <fullName evidence="11">Helix-turn-helix domain-containing protein</fullName>
    </submittedName>
</protein>
<keyword evidence="12" id="KW-1185">Reference proteome</keyword>
<dbReference type="InterPro" id="IPR011006">
    <property type="entry name" value="CheY-like_superfamily"/>
</dbReference>
<organism evidence="11 12">
    <name type="scientific">Cohnella yongneupensis</name>
    <dbReference type="NCBI Taxonomy" id="425006"/>
    <lineage>
        <taxon>Bacteria</taxon>
        <taxon>Bacillati</taxon>
        <taxon>Bacillota</taxon>
        <taxon>Bacilli</taxon>
        <taxon>Bacillales</taxon>
        <taxon>Paenibacillaceae</taxon>
        <taxon>Cohnella</taxon>
    </lineage>
</organism>
<dbReference type="SUPFAM" id="SSF52172">
    <property type="entry name" value="CheY-like"/>
    <property type="match status" value="1"/>
</dbReference>
<evidence type="ECO:0000256" key="1">
    <source>
        <dbReference type="ARBA" id="ARBA00004496"/>
    </source>
</evidence>
<dbReference type="PANTHER" id="PTHR42713">
    <property type="entry name" value="HISTIDINE KINASE-RELATED"/>
    <property type="match status" value="1"/>
</dbReference>
<evidence type="ECO:0000313" key="11">
    <source>
        <dbReference type="EMBL" id="MFC5528668.1"/>
    </source>
</evidence>
<keyword evidence="3 8" id="KW-0597">Phosphoprotein</keyword>
<dbReference type="SUPFAM" id="SSF46689">
    <property type="entry name" value="Homeodomain-like"/>
    <property type="match status" value="2"/>
</dbReference>
<dbReference type="InterPro" id="IPR001789">
    <property type="entry name" value="Sig_transdc_resp-reg_receiver"/>
</dbReference>
<evidence type="ECO:0000256" key="8">
    <source>
        <dbReference type="PROSITE-ProRule" id="PRU00169"/>
    </source>
</evidence>
<evidence type="ECO:0000256" key="2">
    <source>
        <dbReference type="ARBA" id="ARBA00022490"/>
    </source>
</evidence>
<comment type="caution">
    <text evidence="11">The sequence shown here is derived from an EMBL/GenBank/DDBJ whole genome shotgun (WGS) entry which is preliminary data.</text>
</comment>
<evidence type="ECO:0000256" key="4">
    <source>
        <dbReference type="ARBA" id="ARBA00023012"/>
    </source>
</evidence>
<dbReference type="SMART" id="SM00342">
    <property type="entry name" value="HTH_ARAC"/>
    <property type="match status" value="1"/>
</dbReference>
<keyword evidence="4" id="KW-0902">Two-component regulatory system</keyword>
<dbReference type="Gene3D" id="3.40.50.2300">
    <property type="match status" value="1"/>
</dbReference>
<name>A0ABW0QW55_9BACL</name>
<dbReference type="CDD" id="cd17536">
    <property type="entry name" value="REC_YesN-like"/>
    <property type="match status" value="1"/>
</dbReference>
<comment type="subcellular location">
    <subcellularLocation>
        <location evidence="1">Cytoplasm</location>
    </subcellularLocation>
</comment>
<accession>A0ABW0QW55</accession>
<dbReference type="InterPro" id="IPR051552">
    <property type="entry name" value="HptR"/>
</dbReference>
<dbReference type="RefSeq" id="WP_378110515.1">
    <property type="nucleotide sequence ID" value="NZ_JBHSNC010000010.1"/>
</dbReference>
<sequence>MALKMVVAEDEKSFRDGLVSLVDWKFYDIEITGIAENGRQALEMVKRDNPDILLTDIRMPYMNGLELIQEAKAVGAKFHAVLLTGYNEFEYAREAIKLGVSDYLLKPCTPQDIVRVIVELKRKIEHSESEKPFDEEMNRTWNRNIHLLKNQILTQWILQPRMPLENRAIVMREVDMTLKPESFELGLIRMDLDEGLQPYASKRDLELIRYAIQNIAGESLHAIYEGMLEVFRHGDELLWIGNRQGGGSFPPERYIESLQLLKDNVESHLKISISISISSLHATVNDAHLAYQETLEAMESRFYQGRGGIYLHAETNRLQSASSSILDDAYLQQWEKDLLAHLHNEQYGEAVDGIEAGMRYLREQAVYSRAEIIVRVTSLILEMQKAAKERAVSIEWQDGTVNWIERMPEMETLDECASILHKLVQGFAEAALSRRTLHRTVQATLELIKAKYNTNLTLDFAAKETYVSNTYLSSLFKQEMGVNFLDYLHQYRVERAKELLRESYKVYAVAKLVGYQEERHFSATFKKWTGLTPRQYQKSYVGE</sequence>
<dbReference type="PANTHER" id="PTHR42713:SF3">
    <property type="entry name" value="TRANSCRIPTIONAL REGULATORY PROTEIN HPTR"/>
    <property type="match status" value="1"/>
</dbReference>
<evidence type="ECO:0000256" key="6">
    <source>
        <dbReference type="ARBA" id="ARBA00023125"/>
    </source>
</evidence>
<keyword evidence="5" id="KW-0805">Transcription regulation</keyword>
<evidence type="ECO:0000313" key="12">
    <source>
        <dbReference type="Proteomes" id="UP001596108"/>
    </source>
</evidence>
<dbReference type="Gene3D" id="1.10.10.60">
    <property type="entry name" value="Homeodomain-like"/>
    <property type="match status" value="2"/>
</dbReference>
<feature type="domain" description="Response regulatory" evidence="10">
    <location>
        <begin position="4"/>
        <end position="121"/>
    </location>
</feature>
<gene>
    <name evidence="11" type="ORF">ACFPQ4_04270</name>
</gene>
<evidence type="ECO:0000256" key="7">
    <source>
        <dbReference type="ARBA" id="ARBA00023163"/>
    </source>
</evidence>
<dbReference type="SMART" id="SM00448">
    <property type="entry name" value="REC"/>
    <property type="match status" value="1"/>
</dbReference>
<feature type="domain" description="HTH araC/xylS-type" evidence="9">
    <location>
        <begin position="442"/>
        <end position="539"/>
    </location>
</feature>
<dbReference type="PROSITE" id="PS50110">
    <property type="entry name" value="RESPONSE_REGULATORY"/>
    <property type="match status" value="1"/>
</dbReference>
<keyword evidence="2" id="KW-0963">Cytoplasm</keyword>
<dbReference type="Pfam" id="PF00072">
    <property type="entry name" value="Response_reg"/>
    <property type="match status" value="1"/>
</dbReference>
<dbReference type="InterPro" id="IPR018060">
    <property type="entry name" value="HTH_AraC"/>
</dbReference>
<dbReference type="InterPro" id="IPR009057">
    <property type="entry name" value="Homeodomain-like_sf"/>
</dbReference>
<keyword evidence="7" id="KW-0804">Transcription</keyword>
<evidence type="ECO:0000259" key="10">
    <source>
        <dbReference type="PROSITE" id="PS50110"/>
    </source>
</evidence>
<evidence type="ECO:0000259" key="9">
    <source>
        <dbReference type="PROSITE" id="PS01124"/>
    </source>
</evidence>
<feature type="modified residue" description="4-aspartylphosphate" evidence="8">
    <location>
        <position position="56"/>
    </location>
</feature>
<evidence type="ECO:0000256" key="5">
    <source>
        <dbReference type="ARBA" id="ARBA00023015"/>
    </source>
</evidence>
<dbReference type="Proteomes" id="UP001596108">
    <property type="component" value="Unassembled WGS sequence"/>
</dbReference>
<proteinExistence type="predicted"/>
<reference evidence="12" key="1">
    <citation type="journal article" date="2019" name="Int. J. Syst. Evol. Microbiol.">
        <title>The Global Catalogue of Microorganisms (GCM) 10K type strain sequencing project: providing services to taxonomists for standard genome sequencing and annotation.</title>
        <authorList>
            <consortium name="The Broad Institute Genomics Platform"/>
            <consortium name="The Broad Institute Genome Sequencing Center for Infectious Disease"/>
            <person name="Wu L."/>
            <person name="Ma J."/>
        </authorList>
    </citation>
    <scope>NUCLEOTIDE SEQUENCE [LARGE SCALE GENOMIC DNA]</scope>
    <source>
        <strain evidence="12">CGMCC 1.18578</strain>
    </source>
</reference>
<keyword evidence="6" id="KW-0238">DNA-binding</keyword>
<dbReference type="Pfam" id="PF12833">
    <property type="entry name" value="HTH_18"/>
    <property type="match status" value="1"/>
</dbReference>